<dbReference type="EMBL" id="JAFJZO010000036">
    <property type="protein sequence ID" value="KAG5490597.1"/>
    <property type="molecule type" value="Genomic_DNA"/>
</dbReference>
<dbReference type="OrthoDB" id="252877at2759"/>
<evidence type="ECO:0000313" key="3">
    <source>
        <dbReference type="EMBL" id="KAG5490597.1"/>
    </source>
</evidence>
<feature type="compositionally biased region" description="Basic and acidic residues" evidence="1">
    <location>
        <begin position="100"/>
        <end position="118"/>
    </location>
</feature>
<feature type="chain" id="PRO_5032453366" evidence="2">
    <location>
        <begin position="32"/>
        <end position="202"/>
    </location>
</feature>
<reference evidence="3 4" key="1">
    <citation type="submission" date="2021-02" db="EMBL/GenBank/DDBJ databases">
        <title>Porcisia hertigi Genome sequencing and assembly.</title>
        <authorList>
            <person name="Almutairi H."/>
            <person name="Gatherer D."/>
        </authorList>
    </citation>
    <scope>NUCLEOTIDE SEQUENCE [LARGE SCALE GENOMIC DNA]</scope>
    <source>
        <strain evidence="3 4">C119</strain>
    </source>
</reference>
<dbReference type="RefSeq" id="XP_067752925.1">
    <property type="nucleotide sequence ID" value="XM_067896768.1"/>
</dbReference>
<gene>
    <name evidence="3" type="ORF">JKF63_00718</name>
</gene>
<comment type="caution">
    <text evidence="3">The sequence shown here is derived from an EMBL/GenBank/DDBJ whole genome shotgun (WGS) entry which is preliminary data.</text>
</comment>
<feature type="compositionally biased region" description="Basic and acidic residues" evidence="1">
    <location>
        <begin position="150"/>
        <end position="174"/>
    </location>
</feature>
<sequence>MRRAGFPRAATTAFVTGRILVSQLLVSPTLSSSSSSSSGLCGNVSAQCCLYHTGGLFARTPLVRFDLRKHEMEKRRRRELEKAGIDPADDDDAPWIAPEEQQRLEEEEEQQRAEKEAQRQAFLKKRAEEEIVKRQKFKEFRARQIAMSRQRKESMAEKKEEGRQHRQRTSRVETLEDEPAEDGLSAAVGGDDVENAPARSTH</sequence>
<accession>A0A836KYK8</accession>
<name>A0A836KYK8_9TRYP</name>
<feature type="signal peptide" evidence="2">
    <location>
        <begin position="1"/>
        <end position="31"/>
    </location>
</feature>
<keyword evidence="4" id="KW-1185">Reference proteome</keyword>
<organism evidence="3 4">
    <name type="scientific">Porcisia hertigi</name>
    <dbReference type="NCBI Taxonomy" id="2761500"/>
    <lineage>
        <taxon>Eukaryota</taxon>
        <taxon>Discoba</taxon>
        <taxon>Euglenozoa</taxon>
        <taxon>Kinetoplastea</taxon>
        <taxon>Metakinetoplastina</taxon>
        <taxon>Trypanosomatida</taxon>
        <taxon>Trypanosomatidae</taxon>
        <taxon>Leishmaniinae</taxon>
        <taxon>Porcisia</taxon>
    </lineage>
</organism>
<evidence type="ECO:0000256" key="2">
    <source>
        <dbReference type="SAM" id="SignalP"/>
    </source>
</evidence>
<evidence type="ECO:0000313" key="4">
    <source>
        <dbReference type="Proteomes" id="UP000674318"/>
    </source>
</evidence>
<feature type="region of interest" description="Disordered" evidence="1">
    <location>
        <begin position="142"/>
        <end position="202"/>
    </location>
</feature>
<feature type="region of interest" description="Disordered" evidence="1">
    <location>
        <begin position="78"/>
        <end position="120"/>
    </location>
</feature>
<dbReference type="Proteomes" id="UP000674318">
    <property type="component" value="Unassembled WGS sequence"/>
</dbReference>
<keyword evidence="2" id="KW-0732">Signal</keyword>
<dbReference type="AlphaFoldDB" id="A0A836KYK8"/>
<protein>
    <submittedName>
        <fullName evidence="3">Uncharacterized protein</fullName>
    </submittedName>
</protein>
<dbReference type="GeneID" id="94286845"/>
<evidence type="ECO:0000256" key="1">
    <source>
        <dbReference type="SAM" id="MobiDB-lite"/>
    </source>
</evidence>
<dbReference type="KEGG" id="phet:94286845"/>
<proteinExistence type="predicted"/>